<organism evidence="1 2">
    <name type="scientific">Sphenostylis stenocarpa</name>
    <dbReference type="NCBI Taxonomy" id="92480"/>
    <lineage>
        <taxon>Eukaryota</taxon>
        <taxon>Viridiplantae</taxon>
        <taxon>Streptophyta</taxon>
        <taxon>Embryophyta</taxon>
        <taxon>Tracheophyta</taxon>
        <taxon>Spermatophyta</taxon>
        <taxon>Magnoliopsida</taxon>
        <taxon>eudicotyledons</taxon>
        <taxon>Gunneridae</taxon>
        <taxon>Pentapetalae</taxon>
        <taxon>rosids</taxon>
        <taxon>fabids</taxon>
        <taxon>Fabales</taxon>
        <taxon>Fabaceae</taxon>
        <taxon>Papilionoideae</taxon>
        <taxon>50 kb inversion clade</taxon>
        <taxon>NPAAA clade</taxon>
        <taxon>indigoferoid/millettioid clade</taxon>
        <taxon>Phaseoleae</taxon>
        <taxon>Sphenostylis</taxon>
    </lineage>
</organism>
<proteinExistence type="predicted"/>
<keyword evidence="2" id="KW-1185">Reference proteome</keyword>
<dbReference type="Gramene" id="rna-AYBTSS11_LOCUS27000">
    <property type="protein sequence ID" value="CAJ1974913.1"/>
    <property type="gene ID" value="gene-AYBTSS11_LOCUS27000"/>
</dbReference>
<reference evidence="1" key="1">
    <citation type="submission" date="2023-10" db="EMBL/GenBank/DDBJ databases">
        <authorList>
            <person name="Domelevo Entfellner J.-B."/>
        </authorList>
    </citation>
    <scope>NUCLEOTIDE SEQUENCE</scope>
</reference>
<evidence type="ECO:0000313" key="1">
    <source>
        <dbReference type="EMBL" id="CAJ1974913.1"/>
    </source>
</evidence>
<feature type="non-terminal residue" evidence="1">
    <location>
        <position position="1"/>
    </location>
</feature>
<dbReference type="Proteomes" id="UP001189624">
    <property type="component" value="Chromosome 9"/>
</dbReference>
<evidence type="ECO:0000313" key="2">
    <source>
        <dbReference type="Proteomes" id="UP001189624"/>
    </source>
</evidence>
<protein>
    <submittedName>
        <fullName evidence="1">Uncharacterized protein</fullName>
    </submittedName>
</protein>
<feature type="non-terminal residue" evidence="1">
    <location>
        <position position="127"/>
    </location>
</feature>
<name>A0AA86T5N7_9FABA</name>
<sequence length="127" mass="14865">RFHSVASLERCYFQLERMLTRVNVDQTSLQPDSVILAFVPFRHFAHKVWFNHANHSETLEPKAKICEVEMECMFDEAESTITIGEFLNEVKKRELAFHIHLGVVSYYIVTRFTPMTLDGVIPRYTTL</sequence>
<accession>A0AA86T5N7</accession>
<gene>
    <name evidence="1" type="ORF">AYBTSS11_LOCUS27000</name>
</gene>
<dbReference type="AlphaFoldDB" id="A0AA86T5N7"/>
<dbReference type="EMBL" id="OY731406">
    <property type="protein sequence ID" value="CAJ1974913.1"/>
    <property type="molecule type" value="Genomic_DNA"/>
</dbReference>